<feature type="domain" description="EamA" evidence="7">
    <location>
        <begin position="176"/>
        <end position="309"/>
    </location>
</feature>
<dbReference type="InterPro" id="IPR051258">
    <property type="entry name" value="Diverse_Substrate_Transporter"/>
</dbReference>
<evidence type="ECO:0000256" key="6">
    <source>
        <dbReference type="SAM" id="Phobius"/>
    </source>
</evidence>
<feature type="transmembrane region" description="Helical" evidence="6">
    <location>
        <begin position="290"/>
        <end position="310"/>
    </location>
</feature>
<organism evidence="8 9">
    <name type="scientific">Pseudomonas veronii</name>
    <dbReference type="NCBI Taxonomy" id="76761"/>
    <lineage>
        <taxon>Bacteria</taxon>
        <taxon>Pseudomonadati</taxon>
        <taxon>Pseudomonadota</taxon>
        <taxon>Gammaproteobacteria</taxon>
        <taxon>Pseudomonadales</taxon>
        <taxon>Pseudomonadaceae</taxon>
        <taxon>Pseudomonas</taxon>
    </lineage>
</organism>
<feature type="transmembrane region" description="Helical" evidence="6">
    <location>
        <begin position="206"/>
        <end position="231"/>
    </location>
</feature>
<dbReference type="InterPro" id="IPR000620">
    <property type="entry name" value="EamA_dom"/>
</dbReference>
<comment type="subcellular location">
    <subcellularLocation>
        <location evidence="1">Cell membrane</location>
        <topology evidence="1">Multi-pass membrane protein</topology>
    </subcellularLocation>
</comment>
<protein>
    <submittedName>
        <fullName evidence="8">DMT family transporter</fullName>
    </submittedName>
</protein>
<keyword evidence="2" id="KW-1003">Cell membrane</keyword>
<evidence type="ECO:0000256" key="1">
    <source>
        <dbReference type="ARBA" id="ARBA00004651"/>
    </source>
</evidence>
<dbReference type="EMBL" id="JAAQWG010000036">
    <property type="protein sequence ID" value="NMY11227.1"/>
    <property type="molecule type" value="Genomic_DNA"/>
</dbReference>
<dbReference type="SUPFAM" id="SSF103481">
    <property type="entry name" value="Multidrug resistance efflux transporter EmrE"/>
    <property type="match status" value="2"/>
</dbReference>
<evidence type="ECO:0000313" key="9">
    <source>
        <dbReference type="Proteomes" id="UP000537729"/>
    </source>
</evidence>
<dbReference type="Pfam" id="PF00892">
    <property type="entry name" value="EamA"/>
    <property type="match status" value="2"/>
</dbReference>
<dbReference type="AlphaFoldDB" id="A0A7Y1FB95"/>
<keyword evidence="5 6" id="KW-0472">Membrane</keyword>
<feature type="transmembrane region" description="Helical" evidence="6">
    <location>
        <begin position="120"/>
        <end position="140"/>
    </location>
</feature>
<evidence type="ECO:0000256" key="2">
    <source>
        <dbReference type="ARBA" id="ARBA00022475"/>
    </source>
</evidence>
<feature type="transmembrane region" description="Helical" evidence="6">
    <location>
        <begin position="176"/>
        <end position="194"/>
    </location>
</feature>
<feature type="transmembrane region" description="Helical" evidence="6">
    <location>
        <begin position="237"/>
        <end position="256"/>
    </location>
</feature>
<comment type="caution">
    <text evidence="8">The sequence shown here is derived from an EMBL/GenBank/DDBJ whole genome shotgun (WGS) entry which is preliminary data.</text>
</comment>
<proteinExistence type="predicted"/>
<dbReference type="GO" id="GO:0005886">
    <property type="term" value="C:plasma membrane"/>
    <property type="evidence" value="ECO:0007669"/>
    <property type="project" value="UniProtKB-SubCell"/>
</dbReference>
<sequence>MTQAVDLVQEAVVGPAAASWPQRSSRNVLRGFCWAGLSVTIFAGWFVVTRFSVTRELRLWDVTALRFGIGAVILLPVLLRGKRRLSAKEWREGLVYACLWGLPFVLAVALGLQLTSAGRAAAIAPTLMPVFAGAFAWIFLKEKQGRARWCGYLAIIIGLVFMVAGGVSAHGGMNPMGLIALMTAAAMWAVYTLLFRRSALTPVQAAALICFWSAILFLPIYIFGGLSRLAMASPSEIGLQAVYQGVLMSGVAIVSFNRSVALLGPSAATAIIALIPVVASLAAIPVLGELPSGGECVALAVVVGGVLLAARPARKAAKPSISATTRHTP</sequence>
<dbReference type="PANTHER" id="PTHR42920:SF26">
    <property type="entry name" value="OS03G0707200 PROTEIN"/>
    <property type="match status" value="1"/>
</dbReference>
<dbReference type="Proteomes" id="UP000537729">
    <property type="component" value="Unassembled WGS sequence"/>
</dbReference>
<feature type="transmembrane region" description="Helical" evidence="6">
    <location>
        <begin position="263"/>
        <end position="284"/>
    </location>
</feature>
<evidence type="ECO:0000256" key="3">
    <source>
        <dbReference type="ARBA" id="ARBA00022692"/>
    </source>
</evidence>
<evidence type="ECO:0000256" key="5">
    <source>
        <dbReference type="ARBA" id="ARBA00023136"/>
    </source>
</evidence>
<keyword evidence="3 6" id="KW-0812">Transmembrane</keyword>
<reference evidence="8 9" key="1">
    <citation type="journal article" date="2020" name="Front. Microbiol.">
        <title>Genetic Organization of the aprX-lipA2 Operon Affects the Proteolytic Potential of Pseudomonas Species in Milk.</title>
        <authorList>
            <person name="Maier C."/>
            <person name="Huptas C."/>
            <person name="von Neubeck M."/>
            <person name="Scherer S."/>
            <person name="Wenning M."/>
            <person name="Lucking G."/>
        </authorList>
    </citation>
    <scope>NUCLEOTIDE SEQUENCE [LARGE SCALE GENOMIC DNA]</scope>
    <source>
        <strain evidence="8 9">DSM 16272</strain>
    </source>
</reference>
<feature type="transmembrane region" description="Helical" evidence="6">
    <location>
        <begin position="63"/>
        <end position="81"/>
    </location>
</feature>
<accession>A0A7Y1FB95</accession>
<dbReference type="InterPro" id="IPR037185">
    <property type="entry name" value="EmrE-like"/>
</dbReference>
<feature type="transmembrane region" description="Helical" evidence="6">
    <location>
        <begin position="152"/>
        <end position="170"/>
    </location>
</feature>
<gene>
    <name evidence="8" type="ORF">HBO38_22740</name>
</gene>
<evidence type="ECO:0000313" key="8">
    <source>
        <dbReference type="EMBL" id="NMY11227.1"/>
    </source>
</evidence>
<feature type="domain" description="EamA" evidence="7">
    <location>
        <begin position="30"/>
        <end position="163"/>
    </location>
</feature>
<name>A0A7Y1FB95_PSEVE</name>
<evidence type="ECO:0000259" key="7">
    <source>
        <dbReference type="Pfam" id="PF00892"/>
    </source>
</evidence>
<dbReference type="PANTHER" id="PTHR42920">
    <property type="entry name" value="OS03G0707200 PROTEIN-RELATED"/>
    <property type="match status" value="1"/>
</dbReference>
<evidence type="ECO:0000256" key="4">
    <source>
        <dbReference type="ARBA" id="ARBA00022989"/>
    </source>
</evidence>
<keyword evidence="4 6" id="KW-1133">Transmembrane helix</keyword>
<feature type="transmembrane region" description="Helical" evidence="6">
    <location>
        <begin position="93"/>
        <end position="114"/>
    </location>
</feature>
<feature type="transmembrane region" description="Helical" evidence="6">
    <location>
        <begin position="32"/>
        <end position="51"/>
    </location>
</feature>